<sequence length="279" mass="31786">MKQLNKLFSFVVAILLTLTSSVYADEVQTLAQPPIQLTLKSNQTEFSIDSNKASPVPIPIQNVQGVDPIIALTGVIVGYMVADKMSSTTEQAEQKKRIPRLLKLSESINPHILLKNQLSTEIIKQPRWSDGHSYQLEIAPEYHLSSELNTIKMIFKYQLKASKKNTKNETTKAQVYIFHNLAKDAAHTEKQMTWEDVDESQLKNTFLDSATLLNDVFSNIDVNQVPQTDFVIATTIHDEKIRGYIIKQQQDWLWLLDQNKNIYILKPKRTFVLNAASTK</sequence>
<feature type="chain" id="PRO_5043836100" evidence="1">
    <location>
        <begin position="25"/>
        <end position="279"/>
    </location>
</feature>
<gene>
    <name evidence="2" type="ORF">H2677_03345</name>
</gene>
<evidence type="ECO:0000313" key="2">
    <source>
        <dbReference type="EMBL" id="QUY37235.1"/>
    </source>
</evidence>
<dbReference type="AlphaFoldDB" id="A0AAX1MJ99"/>
<dbReference type="RefSeq" id="WP_212639140.1">
    <property type="nucleotide sequence ID" value="NZ_CP059558.1"/>
</dbReference>
<organism evidence="2 3">
    <name type="scientific">Acinetobacter junii</name>
    <dbReference type="NCBI Taxonomy" id="40215"/>
    <lineage>
        <taxon>Bacteria</taxon>
        <taxon>Pseudomonadati</taxon>
        <taxon>Pseudomonadota</taxon>
        <taxon>Gammaproteobacteria</taxon>
        <taxon>Moraxellales</taxon>
        <taxon>Moraxellaceae</taxon>
        <taxon>Acinetobacter</taxon>
    </lineage>
</organism>
<proteinExistence type="predicted"/>
<reference evidence="2" key="1">
    <citation type="submission" date="2020-07" db="EMBL/GenBank/DDBJ databases">
        <title>Acinetobacter junii strain YR7 chromosome and plasmid pNDM-YR7.</title>
        <authorList>
            <person name="Tang B."/>
        </authorList>
    </citation>
    <scope>NUCLEOTIDE SEQUENCE</scope>
    <source>
        <strain evidence="2">YR7</strain>
    </source>
</reference>
<protein>
    <submittedName>
        <fullName evidence="2">Uncharacterized protein</fullName>
    </submittedName>
</protein>
<dbReference type="GeneID" id="70091535"/>
<evidence type="ECO:0000256" key="1">
    <source>
        <dbReference type="SAM" id="SignalP"/>
    </source>
</evidence>
<accession>A0AAX1MJ99</accession>
<name>A0AAX1MJ99_ACIJU</name>
<keyword evidence="1" id="KW-0732">Signal</keyword>
<dbReference type="EMBL" id="CP059558">
    <property type="protein sequence ID" value="QUY37235.1"/>
    <property type="molecule type" value="Genomic_DNA"/>
</dbReference>
<evidence type="ECO:0000313" key="3">
    <source>
        <dbReference type="Proteomes" id="UP000679388"/>
    </source>
</evidence>
<dbReference type="Proteomes" id="UP000679388">
    <property type="component" value="Chromosome"/>
</dbReference>
<feature type="signal peptide" evidence="1">
    <location>
        <begin position="1"/>
        <end position="24"/>
    </location>
</feature>